<name>A0A0M2V1H6_9BACT</name>
<evidence type="ECO:0000313" key="2">
    <source>
        <dbReference type="EMBL" id="KKO20996.1"/>
    </source>
</evidence>
<gene>
    <name evidence="2" type="ORF">BROFUL_00279</name>
</gene>
<comment type="caution">
    <text evidence="2">The sequence shown here is derived from an EMBL/GenBank/DDBJ whole genome shotgun (WGS) entry which is preliminary data.</text>
</comment>
<keyword evidence="3" id="KW-1185">Reference proteome</keyword>
<dbReference type="InterPro" id="IPR011989">
    <property type="entry name" value="ARM-like"/>
</dbReference>
<dbReference type="SUPFAM" id="SSF103642">
    <property type="entry name" value="Sec-C motif"/>
    <property type="match status" value="1"/>
</dbReference>
<dbReference type="AlphaFoldDB" id="A0A0M2V1H6"/>
<dbReference type="InterPro" id="IPR004027">
    <property type="entry name" value="SEC_C_motif"/>
</dbReference>
<dbReference type="Proteomes" id="UP000034954">
    <property type="component" value="Unassembled WGS sequence"/>
</dbReference>
<accession>A0A0M2V1H6</accession>
<reference evidence="2 3" key="1">
    <citation type="journal article" date="2013" name="BMC Microbiol.">
        <title>Identification of the type II cytochrome c maturation pathway in anammox bacteria by comparative genomics.</title>
        <authorList>
            <person name="Ferousi C."/>
            <person name="Speth D.R."/>
            <person name="Reimann J."/>
            <person name="Op den Camp H.J."/>
            <person name="Allen J.W."/>
            <person name="Keltjens J.T."/>
            <person name="Jetten M.S."/>
        </authorList>
    </citation>
    <scope>NUCLEOTIDE SEQUENCE [LARGE SCALE GENOMIC DNA]</scope>
    <source>
        <strain evidence="2">RU1</strain>
    </source>
</reference>
<dbReference type="Pfam" id="PF02810">
    <property type="entry name" value="SEC-C"/>
    <property type="match status" value="1"/>
</dbReference>
<organism evidence="2 3">
    <name type="scientific">Candidatus Brocadia fulgida</name>
    <dbReference type="NCBI Taxonomy" id="380242"/>
    <lineage>
        <taxon>Bacteria</taxon>
        <taxon>Pseudomonadati</taxon>
        <taxon>Planctomycetota</taxon>
        <taxon>Candidatus Brocadiia</taxon>
        <taxon>Candidatus Brocadiales</taxon>
        <taxon>Candidatus Brocadiaceae</taxon>
        <taxon>Candidatus Brocadia</taxon>
    </lineage>
</organism>
<evidence type="ECO:0000313" key="3">
    <source>
        <dbReference type="Proteomes" id="UP000034954"/>
    </source>
</evidence>
<dbReference type="Gene3D" id="3.10.450.50">
    <property type="match status" value="1"/>
</dbReference>
<sequence>MTRLPDSKVKQAILHPEREVRYVAIKYFSDSFSNDTGVMPVVIDAIEKYGWEHSYSIVGCASSLPQTDETIHWALNELSRGINKADMDQVNYFYNLSRVLAGADPGMLLQHKAEIMESGGLSADFKKNNMKRIDMLSWDGDVCWNALEDFCNVNKTKRYINEVNLGYAFQIIEALSRVGERYCDRIVSRLAEEIKDFENNPTKWMTPLIVALAGKMRLTSAVPLIIEKLKIDSDFLAEECMFALSRIGTDSVIEAVSDVFSDTDSHFRSYASGIFRRIHSDLSVKRSLAFLEKEEDYGIRTMLGMALLNNFAYDGLEIVRKLIIDEIYEPFITDLQEDLIIACTIMEERIPEYEEWKEAVGQRRAKAEERKRNFFGKLPRSGRDEGVDYHTSGDTTQNDQKTHTIFRDAPKIGRNEPCPCGSGKKYKKCCLGKA</sequence>
<dbReference type="EMBL" id="LAQJ01000032">
    <property type="protein sequence ID" value="KKO20996.1"/>
    <property type="molecule type" value="Genomic_DNA"/>
</dbReference>
<dbReference type="SUPFAM" id="SSF48371">
    <property type="entry name" value="ARM repeat"/>
    <property type="match status" value="1"/>
</dbReference>
<evidence type="ECO:0000256" key="1">
    <source>
        <dbReference type="SAM" id="MobiDB-lite"/>
    </source>
</evidence>
<feature type="region of interest" description="Disordered" evidence="1">
    <location>
        <begin position="381"/>
        <end position="401"/>
    </location>
</feature>
<dbReference type="Gene3D" id="1.25.10.10">
    <property type="entry name" value="Leucine-rich Repeat Variant"/>
    <property type="match status" value="1"/>
</dbReference>
<dbReference type="InterPro" id="IPR016024">
    <property type="entry name" value="ARM-type_fold"/>
</dbReference>
<proteinExistence type="predicted"/>
<protein>
    <submittedName>
        <fullName evidence="2">Uncharacterized protein</fullName>
    </submittedName>
</protein>